<dbReference type="Pfam" id="PF00583">
    <property type="entry name" value="Acetyltransf_1"/>
    <property type="match status" value="1"/>
</dbReference>
<gene>
    <name evidence="4" type="ORF">ATY89_05905</name>
    <name evidence="5" type="ORF">ATZ20_08930</name>
</gene>
<dbReference type="GO" id="GO:0031415">
    <property type="term" value="C:NatA complex"/>
    <property type="evidence" value="ECO:0007669"/>
    <property type="project" value="InterPro"/>
</dbReference>
<dbReference type="InterPro" id="IPR016181">
    <property type="entry name" value="Acyl_CoA_acyltransferase"/>
</dbReference>
<dbReference type="PANTHER" id="PTHR23091:SF4">
    <property type="entry name" value="N-TERMINAL AMINO-ACID N(ALPHA)-ACETYLTRANSFERASE NATA"/>
    <property type="match status" value="1"/>
</dbReference>
<dbReference type="Proteomes" id="UP000065473">
    <property type="component" value="Chromosome"/>
</dbReference>
<dbReference type="EMBL" id="CP013695">
    <property type="protein sequence ID" value="ALU32255.1"/>
    <property type="molecule type" value="Genomic_DNA"/>
</dbReference>
<dbReference type="SUPFAM" id="SSF55729">
    <property type="entry name" value="Acyl-CoA N-acyltransferases (Nat)"/>
    <property type="match status" value="1"/>
</dbReference>
<evidence type="ECO:0000313" key="5">
    <source>
        <dbReference type="EMBL" id="ALU32255.1"/>
    </source>
</evidence>
<dbReference type="AlphaFoldDB" id="A0A0U3HBA2"/>
<dbReference type="GO" id="GO:0004596">
    <property type="term" value="F:protein-N-terminal amino-acid acetyltransferase activity"/>
    <property type="evidence" value="ECO:0007669"/>
    <property type="project" value="InterPro"/>
</dbReference>
<feature type="domain" description="N-acetyltransferase" evidence="3">
    <location>
        <begin position="2"/>
        <end position="147"/>
    </location>
</feature>
<dbReference type="Gene3D" id="3.40.630.30">
    <property type="match status" value="1"/>
</dbReference>
<dbReference type="EMBL" id="CP013694">
    <property type="protein sequence ID" value="ALU29525.1"/>
    <property type="molecule type" value="Genomic_DNA"/>
</dbReference>
<dbReference type="InterPro" id="IPR045047">
    <property type="entry name" value="Ard1-like"/>
</dbReference>
<evidence type="ECO:0000256" key="2">
    <source>
        <dbReference type="ARBA" id="ARBA00023315"/>
    </source>
</evidence>
<dbReference type="NCBIfam" id="TIGR01575">
    <property type="entry name" value="rimI"/>
    <property type="match status" value="1"/>
</dbReference>
<dbReference type="CDD" id="cd04301">
    <property type="entry name" value="NAT_SF"/>
    <property type="match status" value="1"/>
</dbReference>
<dbReference type="InterPro" id="IPR006464">
    <property type="entry name" value="AcTrfase_RimI/Ard1"/>
</dbReference>
<evidence type="ECO:0000256" key="1">
    <source>
        <dbReference type="ARBA" id="ARBA00022679"/>
    </source>
</evidence>
<name>A0A0U3HBA2_9CREN</name>
<organism evidence="5 6">
    <name type="scientific">Sulfolobus acidocaldarius</name>
    <dbReference type="NCBI Taxonomy" id="2285"/>
    <lineage>
        <taxon>Archaea</taxon>
        <taxon>Thermoproteota</taxon>
        <taxon>Thermoprotei</taxon>
        <taxon>Sulfolobales</taxon>
        <taxon>Sulfolobaceae</taxon>
        <taxon>Sulfolobus</taxon>
    </lineage>
</organism>
<dbReference type="RefSeq" id="WP_011277001.1">
    <property type="nucleotide sequence ID" value="NZ_BHWZ01000001.1"/>
</dbReference>
<dbReference type="Proteomes" id="UP000060043">
    <property type="component" value="Chromosome"/>
</dbReference>
<keyword evidence="1 5" id="KW-0808">Transferase</keyword>
<dbReference type="STRING" id="1435377.SUSAZ_00345"/>
<evidence type="ECO:0000313" key="7">
    <source>
        <dbReference type="Proteomes" id="UP000065473"/>
    </source>
</evidence>
<proteinExistence type="predicted"/>
<dbReference type="PANTHER" id="PTHR23091">
    <property type="entry name" value="N-TERMINAL ACETYLTRANSFERASE"/>
    <property type="match status" value="1"/>
</dbReference>
<protein>
    <submittedName>
        <fullName evidence="5">Ribosomal-protein-alanine acetyltransferase</fullName>
    </submittedName>
</protein>
<dbReference type="GeneID" id="14550603"/>
<evidence type="ECO:0000313" key="4">
    <source>
        <dbReference type="EMBL" id="ALU29525.1"/>
    </source>
</evidence>
<dbReference type="OMA" id="YMNFYEM"/>
<dbReference type="InterPro" id="IPR000182">
    <property type="entry name" value="GNAT_dom"/>
</dbReference>
<reference evidence="6 7" key="1">
    <citation type="submission" date="2015-12" db="EMBL/GenBank/DDBJ databases">
        <title>A stable core within a dynamic pangenome in Sulfolobus acidocaldarius.</title>
        <authorList>
            <person name="Anderson R."/>
            <person name="Kouris A."/>
            <person name="Seward C."/>
            <person name="Campbell K."/>
            <person name="Whitaker R."/>
        </authorList>
    </citation>
    <scope>NUCLEOTIDE SEQUENCE [LARGE SCALE GENOMIC DNA]</scope>
    <source>
        <strain evidence="4 7">GG12-C01-09</strain>
        <strain evidence="5 6">NG05B_CO5_07</strain>
    </source>
</reference>
<evidence type="ECO:0000259" key="3">
    <source>
        <dbReference type="PROSITE" id="PS51186"/>
    </source>
</evidence>
<dbReference type="PaxDb" id="1435377-SUSAZ_00345"/>
<dbReference type="OrthoDB" id="43754at2157"/>
<accession>A0A0U3HBA2</accession>
<evidence type="ECO:0000313" key="6">
    <source>
        <dbReference type="Proteomes" id="UP000060043"/>
    </source>
</evidence>
<dbReference type="PROSITE" id="PS51186">
    <property type="entry name" value="GNAT"/>
    <property type="match status" value="1"/>
</dbReference>
<keyword evidence="2" id="KW-0012">Acyltransferase</keyword>
<sequence length="154" mass="17898">MIIISDAREEDLPEIYDVELESFDNPYPFSLLRAYYYISGDLFIVAKSGDKVIGYILGIIQFGYRGHIVSIAVKKDKRGSGIGTKLISELENRFKLAYHCIHSYLEVYYKNISAINFYIKNGYKAVRIQKDYYGREKHAIIMIKSLYDHQNGFE</sequence>